<dbReference type="RefSeq" id="WP_179260853.1">
    <property type="nucleotide sequence ID" value="NZ_CP058601.1"/>
</dbReference>
<feature type="transmembrane region" description="Helical" evidence="14">
    <location>
        <begin position="415"/>
        <end position="440"/>
    </location>
</feature>
<reference evidence="15 16" key="1">
    <citation type="submission" date="2020-07" db="EMBL/GenBank/DDBJ databases">
        <authorList>
            <person name="Cui H."/>
        </authorList>
    </citation>
    <scope>NUCLEOTIDE SEQUENCE [LARGE SCALE GENOMIC DNA]</scope>
    <source>
        <strain evidence="15 16">YPL8</strain>
    </source>
</reference>
<keyword evidence="3" id="KW-0813">Transport</keyword>
<feature type="transmembrane region" description="Helical" evidence="14">
    <location>
        <begin position="290"/>
        <end position="308"/>
    </location>
</feature>
<keyword evidence="9" id="KW-0406">Ion transport</keyword>
<dbReference type="AlphaFoldDB" id="A0A7D5KKK6"/>
<feature type="transmembrane region" description="Helical" evidence="14">
    <location>
        <begin position="478"/>
        <end position="497"/>
    </location>
</feature>
<protein>
    <submittedName>
        <fullName evidence="15">Na+:solute symporter</fullName>
    </submittedName>
</protein>
<keyword evidence="11" id="KW-0739">Sodium transport</keyword>
<dbReference type="GO" id="GO:0015293">
    <property type="term" value="F:symporter activity"/>
    <property type="evidence" value="ECO:0007669"/>
    <property type="project" value="UniProtKB-KW"/>
</dbReference>
<evidence type="ECO:0000256" key="10">
    <source>
        <dbReference type="ARBA" id="ARBA00023136"/>
    </source>
</evidence>
<evidence type="ECO:0000256" key="7">
    <source>
        <dbReference type="ARBA" id="ARBA00022989"/>
    </source>
</evidence>
<comment type="similarity">
    <text evidence="2 12">Belongs to the sodium:solute symporter (SSF) (TC 2.A.21) family.</text>
</comment>
<evidence type="ECO:0000256" key="14">
    <source>
        <dbReference type="SAM" id="Phobius"/>
    </source>
</evidence>
<dbReference type="InterPro" id="IPR001734">
    <property type="entry name" value="Na/solute_symporter"/>
</dbReference>
<name>A0A7D5KKK6_9EURY</name>
<dbReference type="GO" id="GO:0005886">
    <property type="term" value="C:plasma membrane"/>
    <property type="evidence" value="ECO:0007669"/>
    <property type="project" value="UniProtKB-SubCell"/>
</dbReference>
<feature type="transmembrane region" description="Helical" evidence="14">
    <location>
        <begin position="92"/>
        <end position="112"/>
    </location>
</feature>
<feature type="transmembrane region" description="Helical" evidence="14">
    <location>
        <begin position="23"/>
        <end position="42"/>
    </location>
</feature>
<evidence type="ECO:0000256" key="11">
    <source>
        <dbReference type="ARBA" id="ARBA00023201"/>
    </source>
</evidence>
<evidence type="ECO:0000256" key="13">
    <source>
        <dbReference type="SAM" id="MobiDB-lite"/>
    </source>
</evidence>
<evidence type="ECO:0000256" key="2">
    <source>
        <dbReference type="ARBA" id="ARBA00006434"/>
    </source>
</evidence>
<evidence type="ECO:0000313" key="15">
    <source>
        <dbReference type="EMBL" id="QLG49118.1"/>
    </source>
</evidence>
<evidence type="ECO:0000256" key="5">
    <source>
        <dbReference type="ARBA" id="ARBA00022692"/>
    </source>
</evidence>
<evidence type="ECO:0000313" key="16">
    <source>
        <dbReference type="Proteomes" id="UP000509241"/>
    </source>
</evidence>
<comment type="subcellular location">
    <subcellularLocation>
        <location evidence="1">Cell membrane</location>
        <topology evidence="1">Multi-pass membrane protein</topology>
    </subcellularLocation>
</comment>
<keyword evidence="6" id="KW-0769">Symport</keyword>
<dbReference type="PANTHER" id="PTHR48086">
    <property type="entry name" value="SODIUM/PROLINE SYMPORTER-RELATED"/>
    <property type="match status" value="1"/>
</dbReference>
<keyword evidence="7 14" id="KW-1133">Transmembrane helix</keyword>
<evidence type="ECO:0000256" key="4">
    <source>
        <dbReference type="ARBA" id="ARBA00022475"/>
    </source>
</evidence>
<dbReference type="InterPro" id="IPR038377">
    <property type="entry name" value="Na/Glc_symporter_sf"/>
</dbReference>
<dbReference type="Proteomes" id="UP000509241">
    <property type="component" value="Chromosome"/>
</dbReference>
<dbReference type="PROSITE" id="PS50283">
    <property type="entry name" value="NA_SOLUT_SYMP_3"/>
    <property type="match status" value="1"/>
</dbReference>
<evidence type="ECO:0000256" key="9">
    <source>
        <dbReference type="ARBA" id="ARBA00023065"/>
    </source>
</evidence>
<feature type="transmembrane region" description="Helical" evidence="14">
    <location>
        <begin position="391"/>
        <end position="409"/>
    </location>
</feature>
<dbReference type="KEGG" id="haly:HYG82_09770"/>
<keyword evidence="8" id="KW-0915">Sodium</keyword>
<proteinExistence type="inferred from homology"/>
<dbReference type="EMBL" id="CP058601">
    <property type="protein sequence ID" value="QLG49118.1"/>
    <property type="molecule type" value="Genomic_DNA"/>
</dbReference>
<evidence type="ECO:0000256" key="6">
    <source>
        <dbReference type="ARBA" id="ARBA00022847"/>
    </source>
</evidence>
<feature type="transmembrane region" description="Helical" evidence="14">
    <location>
        <begin position="447"/>
        <end position="466"/>
    </location>
</feature>
<organism evidence="15 16">
    <name type="scientific">Natrinema halophilum</name>
    <dbReference type="NCBI Taxonomy" id="1699371"/>
    <lineage>
        <taxon>Archaea</taxon>
        <taxon>Methanobacteriati</taxon>
        <taxon>Methanobacteriota</taxon>
        <taxon>Stenosarchaea group</taxon>
        <taxon>Halobacteria</taxon>
        <taxon>Halobacteriales</taxon>
        <taxon>Natrialbaceae</taxon>
        <taxon>Natrinema</taxon>
    </lineage>
</organism>
<feature type="transmembrane region" description="Helical" evidence="14">
    <location>
        <begin position="206"/>
        <end position="222"/>
    </location>
</feature>
<dbReference type="PANTHER" id="PTHR48086:SF3">
    <property type="entry name" value="SODIUM_PROLINE SYMPORTER"/>
    <property type="match status" value="1"/>
</dbReference>
<feature type="transmembrane region" description="Helical" evidence="14">
    <location>
        <begin position="242"/>
        <end position="269"/>
    </location>
</feature>
<accession>A0A7D5KKK6</accession>
<feature type="transmembrane region" description="Helical" evidence="14">
    <location>
        <begin position="142"/>
        <end position="169"/>
    </location>
</feature>
<evidence type="ECO:0000256" key="8">
    <source>
        <dbReference type="ARBA" id="ARBA00023053"/>
    </source>
</evidence>
<keyword evidence="5 14" id="KW-0812">Transmembrane</keyword>
<dbReference type="GO" id="GO:0006814">
    <property type="term" value="P:sodium ion transport"/>
    <property type="evidence" value="ECO:0007669"/>
    <property type="project" value="UniProtKB-KW"/>
</dbReference>
<feature type="region of interest" description="Disordered" evidence="13">
    <location>
        <begin position="522"/>
        <end position="542"/>
    </location>
</feature>
<feature type="transmembrane region" description="Helical" evidence="14">
    <location>
        <begin position="54"/>
        <end position="72"/>
    </location>
</feature>
<dbReference type="OrthoDB" id="9779at2157"/>
<dbReference type="Gene3D" id="1.20.1730.10">
    <property type="entry name" value="Sodium/glucose cotransporter"/>
    <property type="match status" value="1"/>
</dbReference>
<gene>
    <name evidence="15" type="ORF">HYG82_09770</name>
</gene>
<dbReference type="Pfam" id="PF00474">
    <property type="entry name" value="SSF"/>
    <property type="match status" value="1"/>
</dbReference>
<evidence type="ECO:0000256" key="12">
    <source>
        <dbReference type="RuleBase" id="RU362091"/>
    </source>
</evidence>
<feature type="transmembrane region" description="Helical" evidence="14">
    <location>
        <begin position="175"/>
        <end position="199"/>
    </location>
</feature>
<evidence type="ECO:0000256" key="3">
    <source>
        <dbReference type="ARBA" id="ARBA00022448"/>
    </source>
</evidence>
<keyword evidence="16" id="KW-1185">Reference proteome</keyword>
<evidence type="ECO:0000256" key="1">
    <source>
        <dbReference type="ARBA" id="ARBA00004651"/>
    </source>
</evidence>
<dbReference type="InterPro" id="IPR050277">
    <property type="entry name" value="Sodium:Solute_Symporter"/>
</dbReference>
<keyword evidence="10 14" id="KW-0472">Membrane</keyword>
<sequence>MTVAIVPLQTWGGELPVQYSSNLAIVFMVIFSLVMIGIGILAGRYQSSEEDYYVAGRSAGILVIALSVFASIQSGWGIVGFPGSAYQTGFEFIFIMGTSVILGFVVAYWLLARKMRLLGEVRNAITAPDAMYYRFEDERVRLLGAAAVFLGSMGYLASQYAALGIIGALVLPVGFYEALIVGLIVLGFYTVIGGILAAIWSDAIQGGMMIIGAFLTVFYVFTNFEGGFDGMVTTLQSQSPEMFQFTLLGGDGLASVGFLLSAIIIGLTLPGQPHAITKFYMSKRVSILKWGALISGLGYLMTSLYWWVGPLMRAAVSRGQFGGELPATDVALPMALIEYAPPVVTAFVLTSIVAAIMSTSNAFLNIGAAAIVHDFLIQYMNTDLSDSQQVLWSRVVTGGLLVGAGVIAATFPGLIFVLGAAGWAIFASVIFPGVALAYNWRGATTEGILWGGAVGLGTTVAFAYGAQYVGLTLPVGLLGGQVATVLGILVFIGVSLVTDTCSYNDVPDDIQTVLDVSRVSGQTSDGRALGADGGSRQADQER</sequence>
<dbReference type="GeneID" id="56033579"/>
<keyword evidence="4" id="KW-1003">Cell membrane</keyword>
<feature type="transmembrane region" description="Helical" evidence="14">
    <location>
        <begin position="343"/>
        <end position="371"/>
    </location>
</feature>